<dbReference type="SUPFAM" id="SSF160719">
    <property type="entry name" value="gpW/gp25-like"/>
    <property type="match status" value="1"/>
</dbReference>
<dbReference type="RefSeq" id="WP_214475711.1">
    <property type="nucleotide sequence ID" value="NZ_CP071709.1"/>
</dbReference>
<name>A0ABX8FA80_9BACI</name>
<organism evidence="1 2">
    <name type="scientific">Cytobacillus gottheilii</name>
    <dbReference type="NCBI Taxonomy" id="859144"/>
    <lineage>
        <taxon>Bacteria</taxon>
        <taxon>Bacillati</taxon>
        <taxon>Bacillota</taxon>
        <taxon>Bacilli</taxon>
        <taxon>Bacillales</taxon>
        <taxon>Bacillaceae</taxon>
        <taxon>Cytobacillus</taxon>
    </lineage>
</organism>
<reference evidence="1 2" key="1">
    <citation type="submission" date="2021-03" db="EMBL/GenBank/DDBJ databases">
        <title>The first data on the complete genome of the tetrodotoxin-producing bacterium.</title>
        <authorList>
            <person name="Melnikova D.I."/>
            <person name="Nijland R."/>
            <person name="Magarlamov T.Y."/>
        </authorList>
    </citation>
    <scope>NUCLEOTIDE SEQUENCE [LARGE SCALE GENOMIC DNA]</scope>
    <source>
        <strain evidence="1 2">1839</strain>
    </source>
</reference>
<dbReference type="EMBL" id="CP071709">
    <property type="protein sequence ID" value="QVY60924.1"/>
    <property type="molecule type" value="Genomic_DNA"/>
</dbReference>
<proteinExistence type="predicted"/>
<sequence length="133" mass="15373">MIPVVNDDLVNDFEIEQEPSRTYKLHLDNNRISGYIDNLDAVKQAAFAILNTERYQYVIYSWDYGIELNDLYGQPIAFVLPELKRRVTEALTQDDRIQAVDAFSFETKKGKVHAFFTVQSTFGDFDADRVVNI</sequence>
<evidence type="ECO:0000313" key="2">
    <source>
        <dbReference type="Proteomes" id="UP000679247"/>
    </source>
</evidence>
<dbReference type="Proteomes" id="UP000679247">
    <property type="component" value="Chromosome"/>
</dbReference>
<gene>
    <name evidence="1" type="ORF">J1899_18420</name>
</gene>
<dbReference type="InterPro" id="IPR020288">
    <property type="entry name" value="Sheath_initiator"/>
</dbReference>
<keyword evidence="2" id="KW-1185">Reference proteome</keyword>
<protein>
    <submittedName>
        <fullName evidence="1">DUF2634 domain-containing protein</fullName>
    </submittedName>
</protein>
<dbReference type="Gene3D" id="3.10.450.40">
    <property type="match status" value="1"/>
</dbReference>
<evidence type="ECO:0000313" key="1">
    <source>
        <dbReference type="EMBL" id="QVY60924.1"/>
    </source>
</evidence>
<dbReference type="Pfam" id="PF10934">
    <property type="entry name" value="Sheath_initiator"/>
    <property type="match status" value="1"/>
</dbReference>
<accession>A0ABX8FA80</accession>